<dbReference type="EMBL" id="CAXKWB010038612">
    <property type="protein sequence ID" value="CAL4152001.1"/>
    <property type="molecule type" value="Genomic_DNA"/>
</dbReference>
<evidence type="ECO:0000259" key="1">
    <source>
        <dbReference type="Pfam" id="PF00078"/>
    </source>
</evidence>
<feature type="non-terminal residue" evidence="2">
    <location>
        <position position="1"/>
    </location>
</feature>
<organism evidence="2 3">
    <name type="scientific">Meganyctiphanes norvegica</name>
    <name type="common">Northern krill</name>
    <name type="synonym">Thysanopoda norvegica</name>
    <dbReference type="NCBI Taxonomy" id="48144"/>
    <lineage>
        <taxon>Eukaryota</taxon>
        <taxon>Metazoa</taxon>
        <taxon>Ecdysozoa</taxon>
        <taxon>Arthropoda</taxon>
        <taxon>Crustacea</taxon>
        <taxon>Multicrustacea</taxon>
        <taxon>Malacostraca</taxon>
        <taxon>Eumalacostraca</taxon>
        <taxon>Eucarida</taxon>
        <taxon>Euphausiacea</taxon>
        <taxon>Euphausiidae</taxon>
        <taxon>Meganyctiphanes</taxon>
    </lineage>
</organism>
<evidence type="ECO:0000313" key="3">
    <source>
        <dbReference type="Proteomes" id="UP001497623"/>
    </source>
</evidence>
<dbReference type="AlphaFoldDB" id="A0AAV2S3G1"/>
<dbReference type="PANTHER" id="PTHR33332">
    <property type="entry name" value="REVERSE TRANSCRIPTASE DOMAIN-CONTAINING PROTEIN"/>
    <property type="match status" value="1"/>
</dbReference>
<proteinExistence type="predicted"/>
<comment type="caution">
    <text evidence="2">The sequence shown here is derived from an EMBL/GenBank/DDBJ whole genome shotgun (WGS) entry which is preliminary data.</text>
</comment>
<dbReference type="Pfam" id="PF00078">
    <property type="entry name" value="RVT_1"/>
    <property type="match status" value="1"/>
</dbReference>
<name>A0AAV2S3G1_MEGNR</name>
<protein>
    <recommendedName>
        <fullName evidence="1">Reverse transcriptase domain-containing protein</fullName>
    </recommendedName>
</protein>
<dbReference type="Proteomes" id="UP001497623">
    <property type="component" value="Unassembled WGS sequence"/>
</dbReference>
<accession>A0AAV2S3G1</accession>
<dbReference type="InterPro" id="IPR000477">
    <property type="entry name" value="RT_dom"/>
</dbReference>
<evidence type="ECO:0000313" key="2">
    <source>
        <dbReference type="EMBL" id="CAL4152001.1"/>
    </source>
</evidence>
<reference evidence="2 3" key="1">
    <citation type="submission" date="2024-05" db="EMBL/GenBank/DDBJ databases">
        <authorList>
            <person name="Wallberg A."/>
        </authorList>
    </citation>
    <scope>NUCLEOTIDE SEQUENCE [LARGE SCALE GENOMIC DNA]</scope>
</reference>
<keyword evidence="3" id="KW-1185">Reference proteome</keyword>
<sequence length="224" mass="25658">IKLIISFLSNRTHNTNIQGFKSEFLSITCGVPQGTVTGPKLFVILINEDICPFVSNYKFVDDKTLAYSYSGNPTKTLQEALDIELKHTKENKMIINESKCNVIHFNFSKYNYPPQNLNLNDKLLQPVDKIKLLGVILTSDLKWTENTSNICSKVNQKLYLISKLKHFGLLKEELITAWQSILRPMTEYAVPLWHSGLTEHDNNRLEMLQKKVLGIILGTIYIEN</sequence>
<dbReference type="SUPFAM" id="SSF56672">
    <property type="entry name" value="DNA/RNA polymerases"/>
    <property type="match status" value="1"/>
</dbReference>
<gene>
    <name evidence="2" type="ORF">MNOR_LOCUS30874</name>
</gene>
<dbReference type="InterPro" id="IPR043502">
    <property type="entry name" value="DNA/RNA_pol_sf"/>
</dbReference>
<feature type="non-terminal residue" evidence="2">
    <location>
        <position position="224"/>
    </location>
</feature>
<dbReference type="GO" id="GO:0071897">
    <property type="term" value="P:DNA biosynthetic process"/>
    <property type="evidence" value="ECO:0007669"/>
    <property type="project" value="UniProtKB-ARBA"/>
</dbReference>
<feature type="domain" description="Reverse transcriptase" evidence="1">
    <location>
        <begin position="8"/>
        <end position="137"/>
    </location>
</feature>